<accession>A0AAV1YSR3</accession>
<dbReference type="EMBL" id="CAXIEN010000003">
    <property type="protein sequence ID" value="CAL1261741.1"/>
    <property type="molecule type" value="Genomic_DNA"/>
</dbReference>
<dbReference type="Pfam" id="PF00631">
    <property type="entry name" value="G-gamma"/>
    <property type="match status" value="1"/>
</dbReference>
<dbReference type="PROSITE" id="PS50058">
    <property type="entry name" value="G_PROTEIN_GAMMA"/>
    <property type="match status" value="1"/>
</dbReference>
<dbReference type="Proteomes" id="UP001497382">
    <property type="component" value="Unassembled WGS sequence"/>
</dbReference>
<comment type="caution">
    <text evidence="2">The sequence shown here is derived from an EMBL/GenBank/DDBJ whole genome shotgun (WGS) entry which is preliminary data.</text>
</comment>
<evidence type="ECO:0000259" key="1">
    <source>
        <dbReference type="PROSITE" id="PS50058"/>
    </source>
</evidence>
<evidence type="ECO:0000313" key="3">
    <source>
        <dbReference type="Proteomes" id="UP001497382"/>
    </source>
</evidence>
<dbReference type="AlphaFoldDB" id="A0AAV1YSR3"/>
<dbReference type="SUPFAM" id="SSF48670">
    <property type="entry name" value="Transducin (heterotrimeric G protein), gamma chain"/>
    <property type="match status" value="1"/>
</dbReference>
<reference evidence="2 3" key="1">
    <citation type="submission" date="2024-04" db="EMBL/GenBank/DDBJ databases">
        <authorList>
            <person name="Rising A."/>
            <person name="Reimegard J."/>
            <person name="Sonavane S."/>
            <person name="Akerstrom W."/>
            <person name="Nylinder S."/>
            <person name="Hedman E."/>
            <person name="Kallberg Y."/>
        </authorList>
    </citation>
    <scope>NUCLEOTIDE SEQUENCE [LARGE SCALE GENOMIC DNA]</scope>
</reference>
<organism evidence="2 3">
    <name type="scientific">Larinioides sclopetarius</name>
    <dbReference type="NCBI Taxonomy" id="280406"/>
    <lineage>
        <taxon>Eukaryota</taxon>
        <taxon>Metazoa</taxon>
        <taxon>Ecdysozoa</taxon>
        <taxon>Arthropoda</taxon>
        <taxon>Chelicerata</taxon>
        <taxon>Arachnida</taxon>
        <taxon>Araneae</taxon>
        <taxon>Araneomorphae</taxon>
        <taxon>Entelegynae</taxon>
        <taxon>Araneoidea</taxon>
        <taxon>Araneidae</taxon>
        <taxon>Larinioides</taxon>
    </lineage>
</organism>
<dbReference type="GO" id="GO:0007186">
    <property type="term" value="P:G protein-coupled receptor signaling pathway"/>
    <property type="evidence" value="ECO:0007669"/>
    <property type="project" value="InterPro"/>
</dbReference>
<protein>
    <recommendedName>
        <fullName evidence="1">G protein gamma domain-containing protein</fullName>
    </recommendedName>
</protein>
<proteinExistence type="predicted"/>
<feature type="domain" description="G protein gamma" evidence="1">
    <location>
        <begin position="2"/>
        <end position="35"/>
    </location>
</feature>
<gene>
    <name evidence="2" type="ORF">LARSCL_LOCUS593</name>
</gene>
<dbReference type="InterPro" id="IPR036284">
    <property type="entry name" value="GGL_sf"/>
</dbReference>
<keyword evidence="3" id="KW-1185">Reference proteome</keyword>
<name>A0AAV1YSR3_9ARAC</name>
<sequence>MKMSSIQHRRKVVEQLRREAAIRRINVSTAIEDLKFCKSSTDAFVIASEFPMTSSISPQM</sequence>
<evidence type="ECO:0000313" key="2">
    <source>
        <dbReference type="EMBL" id="CAL1261741.1"/>
    </source>
</evidence>
<dbReference type="InterPro" id="IPR015898">
    <property type="entry name" value="G-protein_gamma-like_dom"/>
</dbReference>
<dbReference type="Gene3D" id="4.10.260.10">
    <property type="entry name" value="Transducin (heterotrimeric G protein), gamma chain"/>
    <property type="match status" value="1"/>
</dbReference>